<keyword evidence="3" id="KW-1185">Reference proteome</keyword>
<accession>A0A5J6HTV1</accession>
<reference evidence="2 3" key="1">
    <citation type="submission" date="2017-09" db="EMBL/GenBank/DDBJ databases">
        <authorList>
            <person name="Lee N."/>
            <person name="Cho B.-K."/>
        </authorList>
    </citation>
    <scope>NUCLEOTIDE SEQUENCE [LARGE SCALE GENOMIC DNA]</scope>
    <source>
        <strain evidence="2 3">ATCC 12461</strain>
    </source>
</reference>
<dbReference type="Proteomes" id="UP000326553">
    <property type="component" value="Chromosome"/>
</dbReference>
<evidence type="ECO:0000256" key="1">
    <source>
        <dbReference type="SAM" id="Phobius"/>
    </source>
</evidence>
<sequence length="180" mass="20218">MPEFIQQLPALIGVIVGALGSYMAITRGDRIRFLREQAARWEERRLAIYTEYARVLKQSVTLTYRVAAHLGNDPHPHPLSPEAAAPHFTEAADARDPAGEALLMLGAPDVVDKARVWVLTVIEMERFLRDGTRDPRAWAGMLERQRTARQEYYAAVRRDLALPPGHSGRWSVTAKDPHGD</sequence>
<keyword evidence="1" id="KW-1133">Transmembrane helix</keyword>
<organism evidence="2 3">
    <name type="scientific">Streptomyces alboniger</name>
    <dbReference type="NCBI Taxonomy" id="132473"/>
    <lineage>
        <taxon>Bacteria</taxon>
        <taxon>Bacillati</taxon>
        <taxon>Actinomycetota</taxon>
        <taxon>Actinomycetes</taxon>
        <taxon>Kitasatosporales</taxon>
        <taxon>Streptomycetaceae</taxon>
        <taxon>Streptomyces</taxon>
        <taxon>Streptomyces aurantiacus group</taxon>
    </lineage>
</organism>
<evidence type="ECO:0000313" key="2">
    <source>
        <dbReference type="EMBL" id="QEV20437.1"/>
    </source>
</evidence>
<keyword evidence="1" id="KW-0472">Membrane</keyword>
<keyword evidence="1" id="KW-0812">Transmembrane</keyword>
<dbReference type="KEGG" id="salw:CP975_25465"/>
<proteinExistence type="predicted"/>
<evidence type="ECO:0008006" key="4">
    <source>
        <dbReference type="Google" id="ProtNLM"/>
    </source>
</evidence>
<gene>
    <name evidence="2" type="ORF">CP975_25465</name>
</gene>
<evidence type="ECO:0000313" key="3">
    <source>
        <dbReference type="Proteomes" id="UP000326553"/>
    </source>
</evidence>
<dbReference type="RefSeq" id="WP_055529622.1">
    <property type="nucleotide sequence ID" value="NZ_CP023695.1"/>
</dbReference>
<name>A0A5J6HTV1_STRAD</name>
<feature type="transmembrane region" description="Helical" evidence="1">
    <location>
        <begin position="6"/>
        <end position="25"/>
    </location>
</feature>
<dbReference type="AlphaFoldDB" id="A0A5J6HTV1"/>
<dbReference type="EMBL" id="CP023695">
    <property type="protein sequence ID" value="QEV20437.1"/>
    <property type="molecule type" value="Genomic_DNA"/>
</dbReference>
<dbReference type="OrthoDB" id="3401121at2"/>
<protein>
    <recommendedName>
        <fullName evidence="4">Secreted protein</fullName>
    </recommendedName>
</protein>